<gene>
    <name evidence="4" type="ORF">A2570_01860</name>
</gene>
<name>A0A1G1XLF6_9BACT</name>
<feature type="domain" description="Proteinase inhibitor I42 chagasin" evidence="3">
    <location>
        <begin position="42"/>
        <end position="125"/>
    </location>
</feature>
<evidence type="ECO:0000313" key="4">
    <source>
        <dbReference type="EMBL" id="OGY40440.1"/>
    </source>
</evidence>
<keyword evidence="1" id="KW-0646">Protease inhibitor</keyword>
<protein>
    <recommendedName>
        <fullName evidence="3">Proteinase inhibitor I42 chagasin domain-containing protein</fullName>
    </recommendedName>
</protein>
<evidence type="ECO:0000256" key="2">
    <source>
        <dbReference type="ARBA" id="ARBA00022704"/>
    </source>
</evidence>
<sequence>MKKKNFNLVILAIVVLSLALLTYFLFVARSKSFNINDALIEVEAGESFYVYLESNRTTGYAWIPDYDESFLVLEKEEYEDAPGNQLGRGGTDFFFFQAPKKGEGILSFLYSRPWEETQSSNKTKFFNVIVQ</sequence>
<dbReference type="Gene3D" id="2.60.40.2020">
    <property type="match status" value="1"/>
</dbReference>
<dbReference type="SUPFAM" id="SSF141066">
    <property type="entry name" value="ICP-like"/>
    <property type="match status" value="1"/>
</dbReference>
<dbReference type="InterPro" id="IPR052781">
    <property type="entry name" value="Cys_protease_inhibitor_I42"/>
</dbReference>
<dbReference type="GO" id="GO:0004869">
    <property type="term" value="F:cysteine-type endopeptidase inhibitor activity"/>
    <property type="evidence" value="ECO:0007669"/>
    <property type="project" value="UniProtKB-KW"/>
</dbReference>
<dbReference type="PANTHER" id="PTHR36530:SF1">
    <property type="entry name" value="AMOEBIASIN-1"/>
    <property type="match status" value="1"/>
</dbReference>
<dbReference type="PANTHER" id="PTHR36530">
    <property type="entry name" value="INHIBITOR OF CYSTEINE PEPTIDASE"/>
    <property type="match status" value="1"/>
</dbReference>
<comment type="caution">
    <text evidence="4">The sequence shown here is derived from an EMBL/GenBank/DDBJ whole genome shotgun (WGS) entry which is preliminary data.</text>
</comment>
<dbReference type="InterPro" id="IPR018990">
    <property type="entry name" value="Prot_inh_I42_chagasin"/>
</dbReference>
<proteinExistence type="predicted"/>
<dbReference type="InterPro" id="IPR036331">
    <property type="entry name" value="Chagasin-like_sf"/>
</dbReference>
<evidence type="ECO:0000256" key="1">
    <source>
        <dbReference type="ARBA" id="ARBA00022690"/>
    </source>
</evidence>
<dbReference type="AlphaFoldDB" id="A0A1G1XLF6"/>
<keyword evidence="2" id="KW-0789">Thiol protease inhibitor</keyword>
<reference evidence="4 5" key="1">
    <citation type="journal article" date="2016" name="Nat. Commun.">
        <title>Thousands of microbial genomes shed light on interconnected biogeochemical processes in an aquifer system.</title>
        <authorList>
            <person name="Anantharaman K."/>
            <person name="Brown C.T."/>
            <person name="Hug L.A."/>
            <person name="Sharon I."/>
            <person name="Castelle C.J."/>
            <person name="Probst A.J."/>
            <person name="Thomas B.C."/>
            <person name="Singh A."/>
            <person name="Wilkins M.J."/>
            <person name="Karaoz U."/>
            <person name="Brodie E.L."/>
            <person name="Williams K.H."/>
            <person name="Hubbard S.S."/>
            <person name="Banfield J.F."/>
        </authorList>
    </citation>
    <scope>NUCLEOTIDE SEQUENCE [LARGE SCALE GENOMIC DNA]</scope>
</reference>
<evidence type="ECO:0000313" key="5">
    <source>
        <dbReference type="Proteomes" id="UP000178570"/>
    </source>
</evidence>
<dbReference type="Pfam" id="PF09394">
    <property type="entry name" value="Inhibitor_I42"/>
    <property type="match status" value="1"/>
</dbReference>
<dbReference type="EMBL" id="MHHY01000008">
    <property type="protein sequence ID" value="OGY40440.1"/>
    <property type="molecule type" value="Genomic_DNA"/>
</dbReference>
<accession>A0A1G1XLF6</accession>
<evidence type="ECO:0000259" key="3">
    <source>
        <dbReference type="Pfam" id="PF09394"/>
    </source>
</evidence>
<dbReference type="STRING" id="1797529.A2570_01860"/>
<organism evidence="4 5">
    <name type="scientific">Candidatus Brennerbacteria bacterium RIFOXYD1_FULL_41_16</name>
    <dbReference type="NCBI Taxonomy" id="1797529"/>
    <lineage>
        <taxon>Bacteria</taxon>
        <taxon>Candidatus Brenneribacteriota</taxon>
    </lineage>
</organism>
<dbReference type="Proteomes" id="UP000178570">
    <property type="component" value="Unassembled WGS sequence"/>
</dbReference>